<comment type="cofactor">
    <cofactor evidence="1 10">
        <name>Mg(2+)</name>
        <dbReference type="ChEBI" id="CHEBI:18420"/>
    </cofactor>
</comment>
<reference evidence="14" key="1">
    <citation type="submission" date="2020-03" db="EMBL/GenBank/DDBJ databases">
        <title>Spirochaetal bacteria isolated from arthropods constitute a novel genus Entomospira genus novum within the order Spirochaetales.</title>
        <authorList>
            <person name="Grana-Miraglia L."/>
            <person name="Sikutova S."/>
            <person name="Fingerle V."/>
            <person name="Sing A."/>
            <person name="Castillo-Ramirez S."/>
            <person name="Margos G."/>
            <person name="Rudolf I."/>
        </authorList>
    </citation>
    <scope>NUCLEOTIDE SEQUENCE</scope>
    <source>
        <strain evidence="14">BR208</strain>
    </source>
</reference>
<dbReference type="HAMAP" id="MF_00185">
    <property type="entry name" value="IPP_trans"/>
    <property type="match status" value="1"/>
</dbReference>
<dbReference type="PANTHER" id="PTHR11088:SF60">
    <property type="entry name" value="TRNA DIMETHYLALLYLTRANSFERASE"/>
    <property type="match status" value="1"/>
</dbReference>
<evidence type="ECO:0000256" key="7">
    <source>
        <dbReference type="ARBA" id="ARBA00022840"/>
    </source>
</evidence>
<feature type="site" description="Interaction with substrate tRNA" evidence="10">
    <location>
        <position position="106"/>
    </location>
</feature>
<evidence type="ECO:0000256" key="10">
    <source>
        <dbReference type="HAMAP-Rule" id="MF_00185"/>
    </source>
</evidence>
<dbReference type="InterPro" id="IPR039657">
    <property type="entry name" value="Dimethylallyltransferase"/>
</dbReference>
<evidence type="ECO:0000313" key="14">
    <source>
        <dbReference type="EMBL" id="NIZ47017.1"/>
    </source>
</evidence>
<dbReference type="InterPro" id="IPR018022">
    <property type="entry name" value="IPT"/>
</dbReference>
<comment type="function">
    <text evidence="2 10 12">Catalyzes the transfer of a dimethylallyl group onto the adenine at position 37 in tRNAs that read codons beginning with uridine, leading to the formation of N6-(dimethylallyl)adenosine (i(6)A).</text>
</comment>
<evidence type="ECO:0000256" key="12">
    <source>
        <dbReference type="RuleBase" id="RU003784"/>
    </source>
</evidence>
<evidence type="ECO:0000256" key="13">
    <source>
        <dbReference type="RuleBase" id="RU003785"/>
    </source>
</evidence>
<feature type="site" description="Interaction with substrate tRNA" evidence="10">
    <location>
        <position position="128"/>
    </location>
</feature>
<name>A0A968GBV6_9SPIO</name>
<dbReference type="AlphaFoldDB" id="A0A968GBV6"/>
<dbReference type="NCBIfam" id="TIGR00174">
    <property type="entry name" value="miaA"/>
    <property type="match status" value="1"/>
</dbReference>
<dbReference type="SUPFAM" id="SSF52540">
    <property type="entry name" value="P-loop containing nucleoside triphosphate hydrolases"/>
    <property type="match status" value="2"/>
</dbReference>
<organism evidence="14 15">
    <name type="scientific">Entomospira nematocerorum</name>
    <dbReference type="NCBI Taxonomy" id="2719987"/>
    <lineage>
        <taxon>Bacteria</taxon>
        <taxon>Pseudomonadati</taxon>
        <taxon>Spirochaetota</taxon>
        <taxon>Spirochaetia</taxon>
        <taxon>Spirochaetales</taxon>
        <taxon>Spirochaetaceae</taxon>
        <taxon>Entomospira</taxon>
    </lineage>
</organism>
<dbReference type="InterPro" id="IPR027417">
    <property type="entry name" value="P-loop_NTPase"/>
</dbReference>
<comment type="similarity">
    <text evidence="3 10 13">Belongs to the IPP transferase family.</text>
</comment>
<evidence type="ECO:0000256" key="2">
    <source>
        <dbReference type="ARBA" id="ARBA00003213"/>
    </source>
</evidence>
<keyword evidence="15" id="KW-1185">Reference proteome</keyword>
<comment type="caution">
    <text evidence="14">The sequence shown here is derived from an EMBL/GenBank/DDBJ whole genome shotgun (WGS) entry which is preliminary data.</text>
</comment>
<dbReference type="PANTHER" id="PTHR11088">
    <property type="entry name" value="TRNA DIMETHYLALLYLTRANSFERASE"/>
    <property type="match status" value="1"/>
</dbReference>
<dbReference type="Proteomes" id="UP000752013">
    <property type="component" value="Unassembled WGS sequence"/>
</dbReference>
<feature type="binding site" evidence="10">
    <location>
        <begin position="16"/>
        <end position="23"/>
    </location>
    <ligand>
        <name>ATP</name>
        <dbReference type="ChEBI" id="CHEBI:30616"/>
    </ligand>
</feature>
<dbReference type="Gene3D" id="1.10.20.140">
    <property type="match status" value="1"/>
</dbReference>
<dbReference type="Gene3D" id="3.40.50.300">
    <property type="entry name" value="P-loop containing nucleotide triphosphate hydrolases"/>
    <property type="match status" value="1"/>
</dbReference>
<dbReference type="Pfam" id="PF01715">
    <property type="entry name" value="IPPT"/>
    <property type="match status" value="1"/>
</dbReference>
<keyword evidence="8 10" id="KW-0460">Magnesium</keyword>
<dbReference type="EMBL" id="JAATLK010000001">
    <property type="protein sequence ID" value="NIZ47017.1"/>
    <property type="molecule type" value="Genomic_DNA"/>
</dbReference>
<evidence type="ECO:0000256" key="8">
    <source>
        <dbReference type="ARBA" id="ARBA00022842"/>
    </source>
</evidence>
<keyword evidence="4 10" id="KW-0808">Transferase</keyword>
<accession>A0A968GBV6</accession>
<dbReference type="GO" id="GO:0052381">
    <property type="term" value="F:tRNA dimethylallyltransferase activity"/>
    <property type="evidence" value="ECO:0007669"/>
    <property type="project" value="UniProtKB-UniRule"/>
</dbReference>
<evidence type="ECO:0000256" key="3">
    <source>
        <dbReference type="ARBA" id="ARBA00005842"/>
    </source>
</evidence>
<dbReference type="EC" id="2.5.1.75" evidence="10"/>
<feature type="binding site" evidence="10">
    <location>
        <begin position="18"/>
        <end position="23"/>
    </location>
    <ligand>
        <name>substrate</name>
    </ligand>
</feature>
<keyword evidence="6 10" id="KW-0547">Nucleotide-binding</keyword>
<comment type="caution">
    <text evidence="10">Lacks conserved residue(s) required for the propagation of feature annotation.</text>
</comment>
<proteinExistence type="inferred from homology"/>
<evidence type="ECO:0000256" key="11">
    <source>
        <dbReference type="RuleBase" id="RU003783"/>
    </source>
</evidence>
<comment type="catalytic activity">
    <reaction evidence="9 10 11">
        <text>adenosine(37) in tRNA + dimethylallyl diphosphate = N(6)-dimethylallyladenosine(37) in tRNA + diphosphate</text>
        <dbReference type="Rhea" id="RHEA:26482"/>
        <dbReference type="Rhea" id="RHEA-COMP:10162"/>
        <dbReference type="Rhea" id="RHEA-COMP:10375"/>
        <dbReference type="ChEBI" id="CHEBI:33019"/>
        <dbReference type="ChEBI" id="CHEBI:57623"/>
        <dbReference type="ChEBI" id="CHEBI:74411"/>
        <dbReference type="ChEBI" id="CHEBI:74415"/>
        <dbReference type="EC" id="2.5.1.75"/>
    </reaction>
</comment>
<evidence type="ECO:0000256" key="9">
    <source>
        <dbReference type="ARBA" id="ARBA00049563"/>
    </source>
</evidence>
<comment type="subunit">
    <text evidence="10">Monomer.</text>
</comment>
<gene>
    <name evidence="10 14" type="primary">miaA</name>
    <name evidence="14" type="ORF">HCT46_03700</name>
</gene>
<keyword evidence="7 10" id="KW-0067">ATP-binding</keyword>
<dbReference type="GO" id="GO:0006400">
    <property type="term" value="P:tRNA modification"/>
    <property type="evidence" value="ECO:0007669"/>
    <property type="project" value="TreeGrafter"/>
</dbReference>
<dbReference type="GO" id="GO:0005524">
    <property type="term" value="F:ATP binding"/>
    <property type="evidence" value="ECO:0007669"/>
    <property type="project" value="UniProtKB-UniRule"/>
</dbReference>
<dbReference type="RefSeq" id="WP_167703450.1">
    <property type="nucleotide sequence ID" value="NZ_CP118168.1"/>
</dbReference>
<evidence type="ECO:0000256" key="1">
    <source>
        <dbReference type="ARBA" id="ARBA00001946"/>
    </source>
</evidence>
<evidence type="ECO:0000256" key="5">
    <source>
        <dbReference type="ARBA" id="ARBA00022694"/>
    </source>
</evidence>
<sequence>MITVTNPKIPVILLLGPTSVGKTNAVIALKNAIDAVIYADASVAYRDLSIGVAKPSVEERCNLPHYMIDILAMHEQLNVADFVERSDTIITEYNKQDGTVLLTGGTLYYLRNFLYGLPQTPPVSQVSRDRVQQMLIELGKERLYKELQSIDPVSAGRIAWQDSYRVSRALEVYFDSGQPVSQFYLEKQQLRSRYDFLIIELQRSREELYQRINSRVDCMWKDGLVEEVMQLQKKGLTPEMAAGKAIGYREFFDGDSCLDTVKEKIKQNTRRYAKRQLTFLRSLPVHHQIHADDMEQLAMIVDHFLVERKSCKL</sequence>
<protein>
    <recommendedName>
        <fullName evidence="10">tRNA dimethylallyltransferase</fullName>
        <ecNumber evidence="10">2.5.1.75</ecNumber>
    </recommendedName>
    <alternativeName>
        <fullName evidence="10">Dimethylallyl diphosphate:tRNA dimethylallyltransferase</fullName>
        <shortName evidence="10">DMAPP:tRNA dimethylallyltransferase</shortName>
        <shortName evidence="10">DMATase</shortName>
    </alternativeName>
    <alternativeName>
        <fullName evidence="10">Isopentenyl-diphosphate:tRNA isopentenyltransferase</fullName>
        <shortName evidence="10">IPP transferase</shortName>
        <shortName evidence="10">IPPT</shortName>
        <shortName evidence="10">IPTase</shortName>
    </alternativeName>
</protein>
<evidence type="ECO:0000256" key="4">
    <source>
        <dbReference type="ARBA" id="ARBA00022679"/>
    </source>
</evidence>
<evidence type="ECO:0000313" key="15">
    <source>
        <dbReference type="Proteomes" id="UP000752013"/>
    </source>
</evidence>
<evidence type="ECO:0000256" key="6">
    <source>
        <dbReference type="ARBA" id="ARBA00022741"/>
    </source>
</evidence>
<keyword evidence="5 10" id="KW-0819">tRNA processing</keyword>